<organism evidence="2 3">
    <name type="scientific">Epicoccum nigrum</name>
    <name type="common">Soil fungus</name>
    <name type="synonym">Epicoccum purpurascens</name>
    <dbReference type="NCBI Taxonomy" id="105696"/>
    <lineage>
        <taxon>Eukaryota</taxon>
        <taxon>Fungi</taxon>
        <taxon>Dikarya</taxon>
        <taxon>Ascomycota</taxon>
        <taxon>Pezizomycotina</taxon>
        <taxon>Dothideomycetes</taxon>
        <taxon>Pleosporomycetidae</taxon>
        <taxon>Pleosporales</taxon>
        <taxon>Pleosporineae</taxon>
        <taxon>Didymellaceae</taxon>
        <taxon>Epicoccum</taxon>
    </lineage>
</organism>
<sequence>MKDSWQPTWYREGRQPAFIGGAPVATFGALKYLWGNMPALNIIGPQGEADETDSKQDLALLFAASGDLQNVITTLANIPDTYDGKVWVALNEKEFVVVTRNIMMLLTASLFEVKVAVPMIIHLWYSTALPHTMVDDILVKVLPLIQDVCTKIKNKSDGSILAKEFDFDGNKLRVTLTKKEWFSLADYFMVLRSVSLEKSREIRCRVTLAPERIDHRERAMLNWTRALRTVDVQFRQEGVLLPFGCFEAVFDTPNPFVFPLLKPISENKKATLLMLYINAAVETEHRNEGPEKWKSDLSSVRGRVDKYMPLDRTRLSNISGPEELGRHPDIVIWEGFYDLLEDWEYWFNMFLKDNELTEFAQLCNLKIKKENTIVEP</sequence>
<gene>
    <name evidence="2" type="ORF">B5807_01820</name>
</gene>
<dbReference type="Proteomes" id="UP000193240">
    <property type="component" value="Unassembled WGS sequence"/>
</dbReference>
<dbReference type="InterPro" id="IPR027974">
    <property type="entry name" value="DUF4470"/>
</dbReference>
<dbReference type="Pfam" id="PF14737">
    <property type="entry name" value="DUF4470"/>
    <property type="match status" value="1"/>
</dbReference>
<evidence type="ECO:0000259" key="1">
    <source>
        <dbReference type="Pfam" id="PF14737"/>
    </source>
</evidence>
<protein>
    <recommendedName>
        <fullName evidence="1">DUF4470 domain-containing protein</fullName>
    </recommendedName>
</protein>
<dbReference type="EMBL" id="KZ107838">
    <property type="protein sequence ID" value="OSS54463.1"/>
    <property type="molecule type" value="Genomic_DNA"/>
</dbReference>
<dbReference type="AlphaFoldDB" id="A0A1Y2MEA0"/>
<feature type="domain" description="DUF4470" evidence="1">
    <location>
        <begin position="33"/>
        <end position="128"/>
    </location>
</feature>
<reference evidence="2 3" key="1">
    <citation type="journal article" date="2017" name="Genome Announc.">
        <title>Genome sequence of the saprophytic ascomycete Epicoccum nigrum ICMP 19927 strain isolated from New Zealand.</title>
        <authorList>
            <person name="Fokin M."/>
            <person name="Fleetwood D."/>
            <person name="Weir B.S."/>
            <person name="Villas-Boas S.G."/>
        </authorList>
    </citation>
    <scope>NUCLEOTIDE SEQUENCE [LARGE SCALE GENOMIC DNA]</scope>
    <source>
        <strain evidence="2 3">ICMP 19927</strain>
    </source>
</reference>
<dbReference type="InParanoid" id="A0A1Y2MEA0"/>
<accession>A0A1Y2MEA0</accession>
<evidence type="ECO:0000313" key="3">
    <source>
        <dbReference type="Proteomes" id="UP000193240"/>
    </source>
</evidence>
<evidence type="ECO:0000313" key="2">
    <source>
        <dbReference type="EMBL" id="OSS54463.1"/>
    </source>
</evidence>
<dbReference type="OMA" id="LLEDWEY"/>
<dbReference type="STRING" id="105696.A0A1Y2MEA0"/>
<proteinExistence type="predicted"/>
<name>A0A1Y2MEA0_EPING</name>
<keyword evidence="3" id="KW-1185">Reference proteome</keyword>